<feature type="region of interest" description="Disordered" evidence="1">
    <location>
        <begin position="68"/>
        <end position="97"/>
    </location>
</feature>
<feature type="compositionally biased region" description="Basic and acidic residues" evidence="1">
    <location>
        <begin position="127"/>
        <end position="137"/>
    </location>
</feature>
<dbReference type="Proteomes" id="UP000095767">
    <property type="component" value="Unassembled WGS sequence"/>
</dbReference>
<name>A0A1E5W7X1_9POAL</name>
<evidence type="ECO:0000313" key="2">
    <source>
        <dbReference type="EMBL" id="OEL33516.1"/>
    </source>
</evidence>
<gene>
    <name evidence="2" type="ORF">BAE44_0005465</name>
</gene>
<evidence type="ECO:0000313" key="3">
    <source>
        <dbReference type="Proteomes" id="UP000095767"/>
    </source>
</evidence>
<dbReference type="EMBL" id="LWDX02018446">
    <property type="protein sequence ID" value="OEL33516.1"/>
    <property type="molecule type" value="Genomic_DNA"/>
</dbReference>
<reference evidence="2 3" key="1">
    <citation type="submission" date="2016-09" db="EMBL/GenBank/DDBJ databases">
        <title>The draft genome of Dichanthelium oligosanthes: A C3 panicoid grass species.</title>
        <authorList>
            <person name="Studer A.J."/>
            <person name="Schnable J.C."/>
            <person name="Brutnell T.P."/>
        </authorList>
    </citation>
    <scope>NUCLEOTIDE SEQUENCE [LARGE SCALE GENOMIC DNA]</scope>
    <source>
        <strain evidence="3">cv. Kellogg 1175</strain>
        <tissue evidence="2">Leaf</tissue>
    </source>
</reference>
<feature type="compositionally biased region" description="Gly residues" evidence="1">
    <location>
        <begin position="70"/>
        <end position="85"/>
    </location>
</feature>
<protein>
    <submittedName>
        <fullName evidence="2">Uncharacterized protein</fullName>
    </submittedName>
</protein>
<feature type="region of interest" description="Disordered" evidence="1">
    <location>
        <begin position="118"/>
        <end position="137"/>
    </location>
</feature>
<evidence type="ECO:0000256" key="1">
    <source>
        <dbReference type="SAM" id="MobiDB-lite"/>
    </source>
</evidence>
<accession>A0A1E5W7X1</accession>
<comment type="caution">
    <text evidence="2">The sequence shown here is derived from an EMBL/GenBank/DDBJ whole genome shotgun (WGS) entry which is preliminary data.</text>
</comment>
<dbReference type="AlphaFoldDB" id="A0A1E5W7X1"/>
<sequence length="137" mass="14509">MFVLRPMAIAGQQQGFDDGGGFIHLADVYSVAPEKLAEWYAPAPGDVGGYGIDEQAPPVLHLPRALPPLGRGGGCPRPGVLGLGGRRSQARQGTGRPRLRAVVRAVLWREDDGTVDHGHQARLVHGGAHDRQAGRVS</sequence>
<organism evidence="2 3">
    <name type="scientific">Dichanthelium oligosanthes</name>
    <dbReference type="NCBI Taxonomy" id="888268"/>
    <lineage>
        <taxon>Eukaryota</taxon>
        <taxon>Viridiplantae</taxon>
        <taxon>Streptophyta</taxon>
        <taxon>Embryophyta</taxon>
        <taxon>Tracheophyta</taxon>
        <taxon>Spermatophyta</taxon>
        <taxon>Magnoliopsida</taxon>
        <taxon>Liliopsida</taxon>
        <taxon>Poales</taxon>
        <taxon>Poaceae</taxon>
        <taxon>PACMAD clade</taxon>
        <taxon>Panicoideae</taxon>
        <taxon>Panicodae</taxon>
        <taxon>Paniceae</taxon>
        <taxon>Dichantheliinae</taxon>
        <taxon>Dichanthelium</taxon>
    </lineage>
</organism>
<keyword evidence="3" id="KW-1185">Reference proteome</keyword>
<proteinExistence type="predicted"/>